<evidence type="ECO:0000313" key="1">
    <source>
        <dbReference type="EMBL" id="GGY29111.1"/>
    </source>
</evidence>
<dbReference type="AlphaFoldDB" id="A0A411X6J4"/>
<protein>
    <submittedName>
        <fullName evidence="2">Type VI secretion system baseplate subunit TssF</fullName>
    </submittedName>
</protein>
<evidence type="ECO:0000313" key="2">
    <source>
        <dbReference type="EMBL" id="QBI04670.1"/>
    </source>
</evidence>
<name>A0A411X6J4_9BURK</name>
<dbReference type="Proteomes" id="UP000292307">
    <property type="component" value="Chromosome"/>
</dbReference>
<reference evidence="2 3" key="2">
    <citation type="submission" date="2019-02" db="EMBL/GenBank/DDBJ databases">
        <title>Draft Genome Sequences of Six Type Strains of the Genus Massilia.</title>
        <authorList>
            <person name="Miess H."/>
            <person name="Frediansyhah A."/>
            <person name="Gross H."/>
        </authorList>
    </citation>
    <scope>NUCLEOTIDE SEQUENCE [LARGE SCALE GENOMIC DNA]</scope>
    <source>
        <strain evidence="2 3">DSM 17472</strain>
    </source>
</reference>
<dbReference type="InterPro" id="IPR010272">
    <property type="entry name" value="T6SS_TssF"/>
</dbReference>
<reference evidence="1" key="3">
    <citation type="submission" date="2022-12" db="EMBL/GenBank/DDBJ databases">
        <authorList>
            <person name="Sun Q."/>
            <person name="Kim S."/>
        </authorList>
    </citation>
    <scope>NUCLEOTIDE SEQUENCE</scope>
    <source>
        <strain evidence="1">KCTC 12343</strain>
    </source>
</reference>
<dbReference type="Pfam" id="PF05947">
    <property type="entry name" value="T6SS_TssF"/>
    <property type="match status" value="1"/>
</dbReference>
<sequence length="595" mass="65495">MDKLVPYFEREIGILRHHMDDLVRRDPATAARIGLAGELGADPGHERIMQGTALLSAQISRKLDYYHTRLTNDLLAILGPYYLSPVPSCSVVHVEPAEKRGIPTIPRGTELSTMTGPTCRFRTVYDVDSPAVTLTASYTAHIEAPLSLGLPANAGGAIKITIDSADQGISLAEAVTGSVRVCIDTDAVTRAALYDTLFARTVCACVEAEQQWHKLPDVPLASVGFHDREALLPTPQRQDDSLRLLTEYFACPEKFEFFDIDLDPVLAKCRPNVQRVVLHLLTQDLHQTSTPRLLRSLPATALRLGCTPIINMFTRMADPIRVQAGHIAYRISLPPMKDAPCIIYGVDGMKLLRTGQEGSAAIDMAPSLRRSSALEKHCWLFKLADPTGGTEAEVSFVDDRHRPLELLEGTVKAQLTCTNGELPSKLPAGAAEGDLRGDKLAAGYRIRLLDTPTRPLVLADQPDSHFDVVAVISANHRSVAQWDLSVLQELLRMHARPECAITERQIAGIVGLERRERNEWLPNDYGASLAYGYQICLTIDEAAFTHRSIHAFAEVMDRVFGYYTPRGNFTRLIVQAKDGRELVCCDQRPGGQSPA</sequence>
<reference evidence="1" key="1">
    <citation type="journal article" date="2014" name="Int. J. Syst. Evol. Microbiol.">
        <title>Complete genome sequence of Corynebacterium casei LMG S-19264T (=DSM 44701T), isolated from a smear-ripened cheese.</title>
        <authorList>
            <consortium name="US DOE Joint Genome Institute (JGI-PGF)"/>
            <person name="Walter F."/>
            <person name="Albersmeier A."/>
            <person name="Kalinowski J."/>
            <person name="Ruckert C."/>
        </authorList>
    </citation>
    <scope>NUCLEOTIDE SEQUENCE</scope>
    <source>
        <strain evidence="1">KCTC 12343</strain>
    </source>
</reference>
<keyword evidence="3" id="KW-1185">Reference proteome</keyword>
<dbReference type="PANTHER" id="PTHR35370:SF1">
    <property type="entry name" value="TYPE VI SECRETION SYSTEM COMPONENT TSSF1"/>
    <property type="match status" value="1"/>
</dbReference>
<dbReference type="RefSeq" id="WP_131148731.1">
    <property type="nucleotide sequence ID" value="NZ_BMWV01000001.1"/>
</dbReference>
<evidence type="ECO:0000313" key="3">
    <source>
        <dbReference type="Proteomes" id="UP000292307"/>
    </source>
</evidence>
<evidence type="ECO:0000313" key="4">
    <source>
        <dbReference type="Proteomes" id="UP000628442"/>
    </source>
</evidence>
<dbReference type="NCBIfam" id="TIGR03359">
    <property type="entry name" value="VI_chp_6"/>
    <property type="match status" value="1"/>
</dbReference>
<proteinExistence type="predicted"/>
<dbReference type="OrthoDB" id="9763676at2"/>
<dbReference type="EMBL" id="CP036401">
    <property type="protein sequence ID" value="QBI04670.1"/>
    <property type="molecule type" value="Genomic_DNA"/>
</dbReference>
<dbReference type="EMBL" id="BMWV01000001">
    <property type="protein sequence ID" value="GGY29111.1"/>
    <property type="molecule type" value="Genomic_DNA"/>
</dbReference>
<dbReference type="PANTHER" id="PTHR35370">
    <property type="entry name" value="CYTOPLASMIC PROTEIN-RELATED-RELATED"/>
    <property type="match status" value="1"/>
</dbReference>
<dbReference type="Proteomes" id="UP000628442">
    <property type="component" value="Unassembled WGS sequence"/>
</dbReference>
<accession>A0A411X6J4</accession>
<organism evidence="1 4">
    <name type="scientific">Pseudoduganella albidiflava</name>
    <dbReference type="NCBI Taxonomy" id="321983"/>
    <lineage>
        <taxon>Bacteria</taxon>
        <taxon>Pseudomonadati</taxon>
        <taxon>Pseudomonadota</taxon>
        <taxon>Betaproteobacteria</taxon>
        <taxon>Burkholderiales</taxon>
        <taxon>Oxalobacteraceae</taxon>
        <taxon>Telluria group</taxon>
        <taxon>Pseudoduganella</taxon>
    </lineage>
</organism>
<gene>
    <name evidence="2" type="primary">tssF</name>
    <name evidence="2" type="ORF">EYF70_30470</name>
    <name evidence="1" type="ORF">GCM10007387_09190</name>
</gene>